<evidence type="ECO:0000256" key="1">
    <source>
        <dbReference type="SAM" id="MobiDB-lite"/>
    </source>
</evidence>
<evidence type="ECO:0000313" key="4">
    <source>
        <dbReference type="Proteomes" id="UP000033551"/>
    </source>
</evidence>
<accession>A0A0F4JS08</accession>
<dbReference type="Proteomes" id="UP000033551">
    <property type="component" value="Unassembled WGS sequence"/>
</dbReference>
<dbReference type="PATRIC" id="fig|68223.7.peg.3196"/>
<dbReference type="AlphaFoldDB" id="A0A0F4JS08"/>
<name>A0A0F4JS08_9ACTN</name>
<dbReference type="EMBL" id="JZWV01000118">
    <property type="protein sequence ID" value="KJY37152.1"/>
    <property type="molecule type" value="Genomic_DNA"/>
</dbReference>
<dbReference type="RefSeq" id="WP_045946397.1">
    <property type="nucleotide sequence ID" value="NZ_JZWV01000118.1"/>
</dbReference>
<keyword evidence="2" id="KW-1133">Transmembrane helix</keyword>
<sequence length="104" mass="11541">MVSKHPLEAAAGRPAHHEKGTPLLFPSREQRLRALYAELDARAATFDKLKVETSDPAYQYHRDKVNALTEEIRRLEEGAGCGVPASLILAALIFFALLIFANVR</sequence>
<evidence type="ECO:0000313" key="3">
    <source>
        <dbReference type="EMBL" id="KJY37152.1"/>
    </source>
</evidence>
<comment type="caution">
    <text evidence="3">The sequence shown here is derived from an EMBL/GenBank/DDBJ whole genome shotgun (WGS) entry which is preliminary data.</text>
</comment>
<keyword evidence="4" id="KW-1185">Reference proteome</keyword>
<protein>
    <submittedName>
        <fullName evidence="3">Uncharacterized protein</fullName>
    </submittedName>
</protein>
<feature type="transmembrane region" description="Helical" evidence="2">
    <location>
        <begin position="83"/>
        <end position="103"/>
    </location>
</feature>
<keyword evidence="2" id="KW-0472">Membrane</keyword>
<keyword evidence="2" id="KW-0812">Transmembrane</keyword>
<feature type="region of interest" description="Disordered" evidence="1">
    <location>
        <begin position="1"/>
        <end position="23"/>
    </location>
</feature>
<proteinExistence type="predicted"/>
<evidence type="ECO:0000256" key="2">
    <source>
        <dbReference type="SAM" id="Phobius"/>
    </source>
</evidence>
<gene>
    <name evidence="3" type="ORF">VR44_06420</name>
</gene>
<reference evidence="3 4" key="1">
    <citation type="submission" date="2015-02" db="EMBL/GenBank/DDBJ databases">
        <authorList>
            <person name="Ju K.-S."/>
            <person name="Doroghazi J.R."/>
            <person name="Metcalf W."/>
        </authorList>
    </citation>
    <scope>NUCLEOTIDE SEQUENCE [LARGE SCALE GENOMIC DNA]</scope>
    <source>
        <strain evidence="3 4">NRRL ISP-5550</strain>
    </source>
</reference>
<organism evidence="3 4">
    <name type="scientific">Streptomyces katrae</name>
    <dbReference type="NCBI Taxonomy" id="68223"/>
    <lineage>
        <taxon>Bacteria</taxon>
        <taxon>Bacillati</taxon>
        <taxon>Actinomycetota</taxon>
        <taxon>Actinomycetes</taxon>
        <taxon>Kitasatosporales</taxon>
        <taxon>Streptomycetaceae</taxon>
        <taxon>Streptomyces</taxon>
    </lineage>
</organism>